<keyword evidence="1" id="KW-0732">Signal</keyword>
<feature type="domain" description="BT-3987-like N-terminal" evidence="2">
    <location>
        <begin position="37"/>
        <end position="162"/>
    </location>
</feature>
<comment type="caution">
    <text evidence="3">The sequence shown here is derived from an EMBL/GenBank/DDBJ whole genome shotgun (WGS) entry which is preliminary data.</text>
</comment>
<proteinExistence type="predicted"/>
<dbReference type="Gene3D" id="2.60.40.1740">
    <property type="entry name" value="hypothetical protein (bacova_03559)"/>
    <property type="match status" value="1"/>
</dbReference>
<dbReference type="Gene3D" id="2.60.120.200">
    <property type="match status" value="1"/>
</dbReference>
<dbReference type="Proteomes" id="UP000324383">
    <property type="component" value="Unassembled WGS sequence"/>
</dbReference>
<dbReference type="RefSeq" id="WP_148727971.1">
    <property type="nucleotide sequence ID" value="NZ_CP197398.1"/>
</dbReference>
<sequence>MRNIYYLKYCILIPLLASCSVLDENGLADGVGDNSSNAVYMGNANQTGVIAVLASDQDGASFAVTPRLASTTDVPVTVTVEVDVATLEKYNEENGLSVKSVSPEDIRFVNAEGEEGMGKISATIKPGNIVATIEGRLVSLDTEKYPYGGRYAIPVKITDVKGPFKLLSSPVSTIVNLNRKIKTSVFHMKKIGGKGYTMTFVPKTPYQQEMSEWTFQYIGLFNKITGSNQTTASLSSISKGAFYNRISKTGGLQIKSENRDGPDTWTGKPVNEEEWLHVSYVYRRSGLVGKLSVYVNGELHKTFTTSPLYIDDNPGSGWGFGNMNISNYYLREVRYWNRALTAAEIQDKYYLPEDPAANGLEAYFPMTKESYDEKTKTFTDLTGKWTWKINDGSEYEIIDHVVFPAKKLQIEKPEEKQ</sequence>
<dbReference type="Pfam" id="PF08522">
    <property type="entry name" value="BT_3987-like_N"/>
    <property type="match status" value="1"/>
</dbReference>
<evidence type="ECO:0000313" key="3">
    <source>
        <dbReference type="EMBL" id="TYK34153.1"/>
    </source>
</evidence>
<dbReference type="SUPFAM" id="SSF49899">
    <property type="entry name" value="Concanavalin A-like lectins/glucanases"/>
    <property type="match status" value="1"/>
</dbReference>
<feature type="chain" id="PRO_5030116277" evidence="1">
    <location>
        <begin position="24"/>
        <end position="417"/>
    </location>
</feature>
<feature type="signal peptide" evidence="1">
    <location>
        <begin position="1"/>
        <end position="23"/>
    </location>
</feature>
<dbReference type="GO" id="GO:0004553">
    <property type="term" value="F:hydrolase activity, hydrolyzing O-glycosyl compounds"/>
    <property type="evidence" value="ECO:0007669"/>
    <property type="project" value="UniProtKB-ARBA"/>
</dbReference>
<dbReference type="InterPro" id="IPR013728">
    <property type="entry name" value="BT_3987-like_N"/>
</dbReference>
<dbReference type="InterPro" id="IPR013320">
    <property type="entry name" value="ConA-like_dom_sf"/>
</dbReference>
<accession>A0A5D3EEY5</accession>
<organism evidence="3 4">
    <name type="scientific">Bacteroides pyogenes</name>
    <dbReference type="NCBI Taxonomy" id="310300"/>
    <lineage>
        <taxon>Bacteria</taxon>
        <taxon>Pseudomonadati</taxon>
        <taxon>Bacteroidota</taxon>
        <taxon>Bacteroidia</taxon>
        <taxon>Bacteroidales</taxon>
        <taxon>Bacteroidaceae</taxon>
        <taxon>Bacteroides</taxon>
    </lineage>
</organism>
<dbReference type="EMBL" id="VKLW01000009">
    <property type="protein sequence ID" value="TYK34153.1"/>
    <property type="molecule type" value="Genomic_DNA"/>
</dbReference>
<name>A0A5D3EEY5_9BACE</name>
<gene>
    <name evidence="3" type="ORF">FNJ60_05295</name>
</gene>
<keyword evidence="4" id="KW-1185">Reference proteome</keyword>
<dbReference type="GO" id="GO:0005975">
    <property type="term" value="P:carbohydrate metabolic process"/>
    <property type="evidence" value="ECO:0007669"/>
    <property type="project" value="UniProtKB-ARBA"/>
</dbReference>
<dbReference type="Pfam" id="PF13385">
    <property type="entry name" value="Laminin_G_3"/>
    <property type="match status" value="1"/>
</dbReference>
<dbReference type="AlphaFoldDB" id="A0A5D3EEY5"/>
<evidence type="ECO:0000259" key="2">
    <source>
        <dbReference type="Pfam" id="PF08522"/>
    </source>
</evidence>
<dbReference type="PROSITE" id="PS51257">
    <property type="entry name" value="PROKAR_LIPOPROTEIN"/>
    <property type="match status" value="1"/>
</dbReference>
<protein>
    <submittedName>
        <fullName evidence="3">LamG domain-containing protein</fullName>
    </submittedName>
</protein>
<reference evidence="3 4" key="1">
    <citation type="submission" date="2019-07" db="EMBL/GenBank/DDBJ databases">
        <title>Draft Genome Sequences of Bacteroides pyogenes Strains Isolated from the Uterus Holstein Dairy Cows with Metritis.</title>
        <authorList>
            <person name="Cunha F."/>
            <person name="Galvao K.N."/>
            <person name="Jeon S.J."/>
            <person name="Jeong K.C."/>
        </authorList>
    </citation>
    <scope>NUCLEOTIDE SEQUENCE [LARGE SCALE GENOMIC DNA]</scope>
    <source>
        <strain evidence="3 4">KG-31</strain>
    </source>
</reference>
<evidence type="ECO:0000313" key="4">
    <source>
        <dbReference type="Proteomes" id="UP000324383"/>
    </source>
</evidence>
<evidence type="ECO:0000256" key="1">
    <source>
        <dbReference type="SAM" id="SignalP"/>
    </source>
</evidence>